<gene>
    <name evidence="1" type="ORF">PAUR_a3051</name>
</gene>
<accession>A0ABR9EE31</accession>
<evidence type="ECO:0000313" key="2">
    <source>
        <dbReference type="Proteomes" id="UP000615755"/>
    </source>
</evidence>
<reference evidence="1 2" key="1">
    <citation type="submission" date="2015-03" db="EMBL/GenBank/DDBJ databases">
        <title>Genome sequence of Pseudoalteromonas aurantia.</title>
        <authorList>
            <person name="Xie B.-B."/>
            <person name="Rong J.-C."/>
            <person name="Qin Q.-L."/>
            <person name="Zhang Y.-Z."/>
        </authorList>
    </citation>
    <scope>NUCLEOTIDE SEQUENCE [LARGE SCALE GENOMIC DNA]</scope>
    <source>
        <strain evidence="1 2">208</strain>
    </source>
</reference>
<dbReference type="EMBL" id="AQGV01000012">
    <property type="protein sequence ID" value="MBE0369238.1"/>
    <property type="molecule type" value="Genomic_DNA"/>
</dbReference>
<proteinExistence type="predicted"/>
<sequence length="84" mass="9574">MNIQFALLARFNSPTVQLREISQEFFGISPKTAQQKAKTAQLPVPAFKLIESERSPTLVNVSDLAEWIEKRSKEARTEWQQVNG</sequence>
<dbReference type="InterPro" id="IPR020518">
    <property type="entry name" value="Tscrpt_reg_PrtN"/>
</dbReference>
<dbReference type="Proteomes" id="UP000615755">
    <property type="component" value="Unassembled WGS sequence"/>
</dbReference>
<dbReference type="Pfam" id="PF11112">
    <property type="entry name" value="PyocinActivator"/>
    <property type="match status" value="1"/>
</dbReference>
<evidence type="ECO:0008006" key="3">
    <source>
        <dbReference type="Google" id="ProtNLM"/>
    </source>
</evidence>
<name>A0ABR9EE31_9GAMM</name>
<organism evidence="1 2">
    <name type="scientific">Pseudoalteromonas aurantia 208</name>
    <dbReference type="NCBI Taxonomy" id="1314867"/>
    <lineage>
        <taxon>Bacteria</taxon>
        <taxon>Pseudomonadati</taxon>
        <taxon>Pseudomonadota</taxon>
        <taxon>Gammaproteobacteria</taxon>
        <taxon>Alteromonadales</taxon>
        <taxon>Pseudoalteromonadaceae</taxon>
        <taxon>Pseudoalteromonas</taxon>
    </lineage>
</organism>
<comment type="caution">
    <text evidence="1">The sequence shown here is derived from an EMBL/GenBank/DDBJ whole genome shotgun (WGS) entry which is preliminary data.</text>
</comment>
<evidence type="ECO:0000313" key="1">
    <source>
        <dbReference type="EMBL" id="MBE0369238.1"/>
    </source>
</evidence>
<protein>
    <recommendedName>
        <fullName evidence="3">Pyocin activator protein PrtN</fullName>
    </recommendedName>
</protein>
<keyword evidence="2" id="KW-1185">Reference proteome</keyword>
<dbReference type="RefSeq" id="WP_192508398.1">
    <property type="nucleotide sequence ID" value="NZ_AQGV01000012.1"/>
</dbReference>